<dbReference type="Gene3D" id="1.10.287.950">
    <property type="entry name" value="Methyl-accepting chemotaxis protein"/>
    <property type="match status" value="1"/>
</dbReference>
<dbReference type="RefSeq" id="WP_003514846.1">
    <property type="nucleotide sequence ID" value="NZ_CP013828.1"/>
</dbReference>
<keyword evidence="9" id="KW-0175">Coiled coil</keyword>
<dbReference type="CDD" id="cd12913">
    <property type="entry name" value="PDC1_MCP_like"/>
    <property type="match status" value="1"/>
</dbReference>
<evidence type="ECO:0000256" key="6">
    <source>
        <dbReference type="ARBA" id="ARBA00023136"/>
    </source>
</evidence>
<dbReference type="InterPro" id="IPR051310">
    <property type="entry name" value="MCP_chemotaxis"/>
</dbReference>
<feature type="coiled-coil region" evidence="9">
    <location>
        <begin position="743"/>
        <end position="770"/>
    </location>
</feature>
<dbReference type="SUPFAM" id="SSF58104">
    <property type="entry name" value="Methyl-accepting chemotaxis protein (MCP) signaling domain"/>
    <property type="match status" value="1"/>
</dbReference>
<dbReference type="CDD" id="cd12912">
    <property type="entry name" value="PDC2_MCP_like"/>
    <property type="match status" value="1"/>
</dbReference>
<evidence type="ECO:0000313" key="14">
    <source>
        <dbReference type="EMBL" id="PFH01858.1"/>
    </source>
</evidence>
<dbReference type="GO" id="GO:0004888">
    <property type="term" value="F:transmembrane signaling receptor activity"/>
    <property type="evidence" value="ECO:0007669"/>
    <property type="project" value="TreeGrafter"/>
</dbReference>
<evidence type="ECO:0000256" key="11">
    <source>
        <dbReference type="SAM" id="Phobius"/>
    </source>
</evidence>
<dbReference type="GO" id="GO:0006935">
    <property type="term" value="P:chemotaxis"/>
    <property type="evidence" value="ECO:0007669"/>
    <property type="project" value="UniProtKB-KW"/>
</dbReference>
<keyword evidence="2" id="KW-1003">Cell membrane</keyword>
<keyword evidence="3" id="KW-0145">Chemotaxis</keyword>
<dbReference type="CDD" id="cd11386">
    <property type="entry name" value="MCP_signal"/>
    <property type="match status" value="1"/>
</dbReference>
<feature type="transmembrane region" description="Helical" evidence="11">
    <location>
        <begin position="310"/>
        <end position="332"/>
    </location>
</feature>
<dbReference type="Pfam" id="PF00015">
    <property type="entry name" value="MCPsignal"/>
    <property type="match status" value="1"/>
</dbReference>
<dbReference type="GO" id="GO:0005886">
    <property type="term" value="C:plasma membrane"/>
    <property type="evidence" value="ECO:0007669"/>
    <property type="project" value="UniProtKB-SubCell"/>
</dbReference>
<dbReference type="SUPFAM" id="SSF158472">
    <property type="entry name" value="HAMP domain-like"/>
    <property type="match status" value="1"/>
</dbReference>
<dbReference type="AlphaFoldDB" id="A0AB36TDI7"/>
<keyword evidence="4 11" id="KW-0812">Transmembrane</keyword>
<organism evidence="14 15">
    <name type="scientific">Acetivibrio thermocellus AD2</name>
    <dbReference type="NCBI Taxonomy" id="1138384"/>
    <lineage>
        <taxon>Bacteria</taxon>
        <taxon>Bacillati</taxon>
        <taxon>Bacillota</taxon>
        <taxon>Clostridia</taxon>
        <taxon>Eubacteriales</taxon>
        <taxon>Oscillospiraceae</taxon>
        <taxon>Acetivibrio</taxon>
    </lineage>
</organism>
<dbReference type="FunFam" id="1.10.287.950:FF:000001">
    <property type="entry name" value="Methyl-accepting chemotaxis sensory transducer"/>
    <property type="match status" value="1"/>
</dbReference>
<dbReference type="Gene3D" id="3.30.450.20">
    <property type="entry name" value="PAS domain"/>
    <property type="match status" value="2"/>
</dbReference>
<evidence type="ECO:0000256" key="7">
    <source>
        <dbReference type="ARBA" id="ARBA00029447"/>
    </source>
</evidence>
<gene>
    <name evidence="14" type="ORF">M972_11602</name>
</gene>
<accession>A0AB36TDI7</accession>
<dbReference type="SMART" id="SM00283">
    <property type="entry name" value="MA"/>
    <property type="match status" value="1"/>
</dbReference>
<keyword evidence="5 11" id="KW-1133">Transmembrane helix</keyword>
<evidence type="ECO:0000256" key="1">
    <source>
        <dbReference type="ARBA" id="ARBA00004651"/>
    </source>
</evidence>
<dbReference type="InterPro" id="IPR003660">
    <property type="entry name" value="HAMP_dom"/>
</dbReference>
<dbReference type="Pfam" id="PF02743">
    <property type="entry name" value="dCache_1"/>
    <property type="match status" value="1"/>
</dbReference>
<dbReference type="CDD" id="cd06225">
    <property type="entry name" value="HAMP"/>
    <property type="match status" value="2"/>
</dbReference>
<keyword evidence="8" id="KW-0807">Transducer</keyword>
<dbReference type="Gene3D" id="1.20.120.1530">
    <property type="match status" value="1"/>
</dbReference>
<evidence type="ECO:0000256" key="3">
    <source>
        <dbReference type="ARBA" id="ARBA00022500"/>
    </source>
</evidence>
<evidence type="ECO:0000259" key="12">
    <source>
        <dbReference type="PROSITE" id="PS50111"/>
    </source>
</evidence>
<feature type="transmembrane region" description="Helical" evidence="11">
    <location>
        <begin position="12"/>
        <end position="33"/>
    </location>
</feature>
<dbReference type="PROSITE" id="PS50885">
    <property type="entry name" value="HAMP"/>
    <property type="match status" value="1"/>
</dbReference>
<feature type="domain" description="Methyl-accepting transducer" evidence="12">
    <location>
        <begin position="525"/>
        <end position="754"/>
    </location>
</feature>
<dbReference type="Proteomes" id="UP000223596">
    <property type="component" value="Unassembled WGS sequence"/>
</dbReference>
<sequence>MISKMNLTTKMMVFIGTVTAIALAATIIISYVLSSNMAIEEGFAKVEEMAYRYSNEVKAEIELPLDTARTLAQTFEAMRATSTPDRDVMNSILRNVLEKEERFNGVWTLWEPNALDGKDAEYAGKPGYDETGRFLPLWNRDTGTIQQVAIVDYETGDFYNLPKQTGEETVTNPYLYPVNGEYAPMSSIVVPIKYNGQFVGVAGVDVILGTFQDKVVKIRPYERGYASLVSNDGVYVADINEENIFTPIADEKAKAAIKNGEVYTTTEYCEILKEEVYKVYVPIKFGNTKTPWSFVVTAPMSKVMEKANMIRNASLILGIVALAILLVIIFFITRSVVGPIKELTNVAEKIAEDNLSTEINIIKTQDEVGNLSRAFHKMQQNLRDIAHTAEKIAQGDLSDDRILKEDGKQAGDLTGAFNVMVTNLKQLKNEIDSITMAVEEGKLGVRGNEEAFKGGWKELLKGINKTLDAVIAPIREASLVLQEVAKGNLNVAVTGDYKGENAIIKDNLNMTIDNINQILWEVTAAAEQVASSSRQVAVSSESLSQGATEQASTIEEITSSMEQIAAQTKQNAINANKASELALSVKNNAIQGKSHMEDMLVSMQNINKSSSDISRIIKVIDDIAFQTNILALNAAVEAARAGQHGKGFAVVAEEVRNLAERSARAARETTEMIESSIRTVETGTKIAHETAEALNKIVDGVTETSALAEEIASASKEQDLGISQVNQAISQVAEVIHANSVEAEESASANEELSKQANMLKESLSRFKLKPNSSEASKVDSIRPEVMRMLEDMVEKKMSSHHLDESKHKGKGNKEPETKAQILLDNKEFGKY</sequence>
<feature type="region of interest" description="Disordered" evidence="10">
    <location>
        <begin position="794"/>
        <end position="832"/>
    </location>
</feature>
<evidence type="ECO:0000256" key="9">
    <source>
        <dbReference type="SAM" id="Coils"/>
    </source>
</evidence>
<dbReference type="InterPro" id="IPR033479">
    <property type="entry name" value="dCache_1"/>
</dbReference>
<evidence type="ECO:0000256" key="8">
    <source>
        <dbReference type="PROSITE-ProRule" id="PRU00284"/>
    </source>
</evidence>
<protein>
    <submittedName>
        <fullName evidence="14">Methyl-accepting chemotaxis sensory transducer with Cache sensor</fullName>
    </submittedName>
</protein>
<dbReference type="PANTHER" id="PTHR43531">
    <property type="entry name" value="PROTEIN ICFG"/>
    <property type="match status" value="1"/>
</dbReference>
<feature type="domain" description="HAMP" evidence="13">
    <location>
        <begin position="334"/>
        <end position="387"/>
    </location>
</feature>
<dbReference type="Pfam" id="PF18947">
    <property type="entry name" value="HAMP_2"/>
    <property type="match status" value="1"/>
</dbReference>
<evidence type="ECO:0000256" key="5">
    <source>
        <dbReference type="ARBA" id="ARBA00022989"/>
    </source>
</evidence>
<dbReference type="SMART" id="SM00304">
    <property type="entry name" value="HAMP"/>
    <property type="match status" value="2"/>
</dbReference>
<evidence type="ECO:0000259" key="13">
    <source>
        <dbReference type="PROSITE" id="PS50885"/>
    </source>
</evidence>
<reference evidence="14 15" key="1">
    <citation type="submission" date="2017-09" db="EMBL/GenBank/DDBJ databases">
        <title>Evaluation of Pacific Biosciences Sequencing Technology to Finishing C. thermocellum Genome Sequences.</title>
        <authorList>
            <person name="Brown S."/>
        </authorList>
    </citation>
    <scope>NUCLEOTIDE SEQUENCE [LARGE SCALE GENOMIC DNA]</scope>
    <source>
        <strain evidence="14 15">AD2</strain>
    </source>
</reference>
<dbReference type="PANTHER" id="PTHR43531:SF11">
    <property type="entry name" value="METHYL-ACCEPTING CHEMOTAXIS PROTEIN 3"/>
    <property type="match status" value="1"/>
</dbReference>
<evidence type="ECO:0000256" key="2">
    <source>
        <dbReference type="ARBA" id="ARBA00022475"/>
    </source>
</evidence>
<name>A0AB36TDI7_ACETH</name>
<dbReference type="GO" id="GO:0007165">
    <property type="term" value="P:signal transduction"/>
    <property type="evidence" value="ECO:0007669"/>
    <property type="project" value="UniProtKB-KW"/>
</dbReference>
<dbReference type="Gene3D" id="1.10.8.500">
    <property type="entry name" value="HAMP domain in histidine kinase"/>
    <property type="match status" value="1"/>
</dbReference>
<proteinExistence type="inferred from homology"/>
<evidence type="ECO:0000256" key="10">
    <source>
        <dbReference type="SAM" id="MobiDB-lite"/>
    </source>
</evidence>
<dbReference type="EMBL" id="PDBW01000001">
    <property type="protein sequence ID" value="PFH01858.1"/>
    <property type="molecule type" value="Genomic_DNA"/>
</dbReference>
<keyword evidence="6 11" id="KW-0472">Membrane</keyword>
<comment type="caution">
    <text evidence="14">The sequence shown here is derived from an EMBL/GenBank/DDBJ whole genome shotgun (WGS) entry which is preliminary data.</text>
</comment>
<dbReference type="Pfam" id="PF00672">
    <property type="entry name" value="HAMP"/>
    <property type="match status" value="1"/>
</dbReference>
<comment type="subcellular location">
    <subcellularLocation>
        <location evidence="1">Cell membrane</location>
        <topology evidence="1">Multi-pass membrane protein</topology>
    </subcellularLocation>
</comment>
<dbReference type="InterPro" id="IPR004089">
    <property type="entry name" value="MCPsignal_dom"/>
</dbReference>
<evidence type="ECO:0000256" key="4">
    <source>
        <dbReference type="ARBA" id="ARBA00022692"/>
    </source>
</evidence>
<dbReference type="PROSITE" id="PS50111">
    <property type="entry name" value="CHEMOTAXIS_TRANSDUC_2"/>
    <property type="match status" value="1"/>
</dbReference>
<comment type="similarity">
    <text evidence="7">Belongs to the methyl-accepting chemotaxis (MCP) protein family.</text>
</comment>
<feature type="compositionally biased region" description="Basic and acidic residues" evidence="10">
    <location>
        <begin position="794"/>
        <end position="818"/>
    </location>
</feature>
<evidence type="ECO:0000313" key="15">
    <source>
        <dbReference type="Proteomes" id="UP000223596"/>
    </source>
</evidence>